<dbReference type="GO" id="GO:0016787">
    <property type="term" value="F:hydrolase activity"/>
    <property type="evidence" value="ECO:0007669"/>
    <property type="project" value="InterPro"/>
</dbReference>
<dbReference type="InterPro" id="IPR036523">
    <property type="entry name" value="SurE-like_sf"/>
</dbReference>
<dbReference type="SUPFAM" id="SSF64167">
    <property type="entry name" value="SurE-like"/>
    <property type="match status" value="1"/>
</dbReference>
<dbReference type="OrthoDB" id="202825at2759"/>
<dbReference type="GO" id="GO:0000932">
    <property type="term" value="C:P-body"/>
    <property type="evidence" value="ECO:0007669"/>
    <property type="project" value="TreeGrafter"/>
</dbReference>
<dbReference type="EMBL" id="SEOQ01000036">
    <property type="protein sequence ID" value="TFY71797.1"/>
    <property type="molecule type" value="Genomic_DNA"/>
</dbReference>
<dbReference type="PANTHER" id="PTHR47551:SF1">
    <property type="entry name" value="TUBULIN--TYROSINE LIGASE PBY1-RELATED"/>
    <property type="match status" value="1"/>
</dbReference>
<dbReference type="STRING" id="205917.A0A4Y9ZCT5"/>
<protein>
    <recommendedName>
        <fullName evidence="1">Survival protein SurE-like phosphatase/nucleotidase domain-containing protein</fullName>
    </recommendedName>
</protein>
<name>A0A4Y9ZCT5_9AGAM</name>
<gene>
    <name evidence="2" type="ORF">EVG20_g1208</name>
</gene>
<dbReference type="PANTHER" id="PTHR47551">
    <property type="entry name" value="TUBULIN--TYROSINE LIGASE PBY1-RELATED"/>
    <property type="match status" value="1"/>
</dbReference>
<dbReference type="Proteomes" id="UP000298327">
    <property type="component" value="Unassembled WGS sequence"/>
</dbReference>
<feature type="domain" description="Survival protein SurE-like phosphatase/nucleotidase" evidence="1">
    <location>
        <begin position="8"/>
        <end position="229"/>
    </location>
</feature>
<dbReference type="InterPro" id="IPR027746">
    <property type="entry name" value="TTL"/>
</dbReference>
<evidence type="ECO:0000259" key="1">
    <source>
        <dbReference type="Pfam" id="PF01975"/>
    </source>
</evidence>
<proteinExistence type="predicted"/>
<dbReference type="AlphaFoldDB" id="A0A4Y9ZCT5"/>
<evidence type="ECO:0000313" key="2">
    <source>
        <dbReference type="EMBL" id="TFY71797.1"/>
    </source>
</evidence>
<organism evidence="2 3">
    <name type="scientific">Dentipellis fragilis</name>
    <dbReference type="NCBI Taxonomy" id="205917"/>
    <lineage>
        <taxon>Eukaryota</taxon>
        <taxon>Fungi</taxon>
        <taxon>Dikarya</taxon>
        <taxon>Basidiomycota</taxon>
        <taxon>Agaricomycotina</taxon>
        <taxon>Agaricomycetes</taxon>
        <taxon>Russulales</taxon>
        <taxon>Hericiaceae</taxon>
        <taxon>Dentipellis</taxon>
    </lineage>
</organism>
<keyword evidence="3" id="KW-1185">Reference proteome</keyword>
<comment type="caution">
    <text evidence="2">The sequence shown here is derived from an EMBL/GenBank/DDBJ whole genome shotgun (WGS) entry which is preliminary data.</text>
</comment>
<reference evidence="2 3" key="1">
    <citation type="submission" date="2019-02" db="EMBL/GenBank/DDBJ databases">
        <title>Genome sequencing of the rare red list fungi Dentipellis fragilis.</title>
        <authorList>
            <person name="Buettner E."/>
            <person name="Kellner H."/>
        </authorList>
    </citation>
    <scope>NUCLEOTIDE SEQUENCE [LARGE SCALE GENOMIC DNA]</scope>
    <source>
        <strain evidence="2 3">DSM 105465</strain>
    </source>
</reference>
<dbReference type="InterPro" id="IPR002828">
    <property type="entry name" value="SurE-like_Pase/nucleotidase"/>
</dbReference>
<dbReference type="Gene3D" id="3.40.1210.10">
    <property type="entry name" value="Survival protein SurE-like phosphatase/nucleotidase"/>
    <property type="match status" value="1"/>
</dbReference>
<dbReference type="NCBIfam" id="TIGR00087">
    <property type="entry name" value="surE"/>
    <property type="match status" value="1"/>
</dbReference>
<sequence length="342" mass="36851">MPSDVLRVLLTNDDGPPGVDSPYIYGLYKHLANVLGWDVKVVIPSTQRSWIGKAYHIKDTIRGKYYYPRDPDGLGEVADSSRPLKDGTAFLTDRSQTPATCTNVALHNLYPGQIDLVLSGPNLGRNTSAAFALSSGTIGAALSSALSGTRSIALSYGTVVRPTPIAWFEPAHTLSLRIIRYLWSNWGKDEGGLRNSEVDLYNVNIPMIAGLLDDEGLQICWTTIWRNAYGSLFKALPDTQTAGLTKEVPEAGPDAPNASAATGAATALERPASLVFKFSPEMRGLITPDEATLPEGSDGWAILKGFVSVTPLRASYAEPPVEGIRMAGEDKGSDTIIWKMKL</sequence>
<dbReference type="Pfam" id="PF01975">
    <property type="entry name" value="SurE"/>
    <property type="match status" value="1"/>
</dbReference>
<evidence type="ECO:0000313" key="3">
    <source>
        <dbReference type="Proteomes" id="UP000298327"/>
    </source>
</evidence>
<accession>A0A4Y9ZCT5</accession>